<dbReference type="Proteomes" id="UP000663880">
    <property type="component" value="Unassembled WGS sequence"/>
</dbReference>
<dbReference type="AlphaFoldDB" id="A0A821XBN8"/>
<keyword evidence="3" id="KW-1185">Reference proteome</keyword>
<organism evidence="2 3">
    <name type="scientific">Pieris macdunnoughi</name>
    <dbReference type="NCBI Taxonomy" id="345717"/>
    <lineage>
        <taxon>Eukaryota</taxon>
        <taxon>Metazoa</taxon>
        <taxon>Ecdysozoa</taxon>
        <taxon>Arthropoda</taxon>
        <taxon>Hexapoda</taxon>
        <taxon>Insecta</taxon>
        <taxon>Pterygota</taxon>
        <taxon>Neoptera</taxon>
        <taxon>Endopterygota</taxon>
        <taxon>Lepidoptera</taxon>
        <taxon>Glossata</taxon>
        <taxon>Ditrysia</taxon>
        <taxon>Papilionoidea</taxon>
        <taxon>Pieridae</taxon>
        <taxon>Pierinae</taxon>
        <taxon>Pieris</taxon>
    </lineage>
</organism>
<evidence type="ECO:0000256" key="1">
    <source>
        <dbReference type="SAM" id="Coils"/>
    </source>
</evidence>
<dbReference type="OrthoDB" id="411871at2759"/>
<keyword evidence="1" id="KW-0175">Coiled coil</keyword>
<feature type="coiled-coil region" evidence="1">
    <location>
        <begin position="47"/>
        <end position="74"/>
    </location>
</feature>
<protein>
    <submittedName>
        <fullName evidence="2">Uncharacterized protein</fullName>
    </submittedName>
</protein>
<comment type="caution">
    <text evidence="2">The sequence shown here is derived from an EMBL/GenBank/DDBJ whole genome shotgun (WGS) entry which is preliminary data.</text>
</comment>
<gene>
    <name evidence="2" type="ORF">PMACD_LOCUS14690</name>
</gene>
<name>A0A821XBN8_9NEOP</name>
<proteinExistence type="predicted"/>
<accession>A0A821XBN8</accession>
<sequence length="78" mass="9441">MLQKSLEEEKFKEKVEAIKDRIEIDWAIEHYTRLVLITCDKTIPKIKDNQKLKIAWWSDELERLKKEAATKKRRIRCA</sequence>
<reference evidence="2" key="1">
    <citation type="submission" date="2021-02" db="EMBL/GenBank/DDBJ databases">
        <authorList>
            <person name="Steward A R."/>
        </authorList>
    </citation>
    <scope>NUCLEOTIDE SEQUENCE</scope>
</reference>
<evidence type="ECO:0000313" key="3">
    <source>
        <dbReference type="Proteomes" id="UP000663880"/>
    </source>
</evidence>
<evidence type="ECO:0000313" key="2">
    <source>
        <dbReference type="EMBL" id="CAF4940569.1"/>
    </source>
</evidence>
<dbReference type="EMBL" id="CAJOBZ010000066">
    <property type="protein sequence ID" value="CAF4940569.1"/>
    <property type="molecule type" value="Genomic_DNA"/>
</dbReference>